<gene>
    <name evidence="3" type="ORF">EMAR1385_LOCUS626</name>
</gene>
<dbReference type="AlphaFoldDB" id="A0A7S0XN19"/>
<organism evidence="3">
    <name type="scientific">Elphidium margaritaceum</name>
    <dbReference type="NCBI Taxonomy" id="933848"/>
    <lineage>
        <taxon>Eukaryota</taxon>
        <taxon>Sar</taxon>
        <taxon>Rhizaria</taxon>
        <taxon>Retaria</taxon>
        <taxon>Foraminifera</taxon>
        <taxon>Rotaliida</taxon>
        <taxon>Elphidiidae</taxon>
        <taxon>Elphidium</taxon>
    </lineage>
</organism>
<keyword evidence="2" id="KW-0560">Oxidoreductase</keyword>
<dbReference type="InterPro" id="IPR002347">
    <property type="entry name" value="SDR_fam"/>
</dbReference>
<dbReference type="PANTHER" id="PTHR24320">
    <property type="entry name" value="RETINOL DEHYDROGENASE"/>
    <property type="match status" value="1"/>
</dbReference>
<dbReference type="SUPFAM" id="SSF51735">
    <property type="entry name" value="NAD(P)-binding Rossmann-fold domains"/>
    <property type="match status" value="1"/>
</dbReference>
<evidence type="ECO:0000256" key="2">
    <source>
        <dbReference type="ARBA" id="ARBA00023002"/>
    </source>
</evidence>
<dbReference type="PANTHER" id="PTHR24320:SF148">
    <property type="entry name" value="NAD(P)-BINDING ROSSMANN-FOLD SUPERFAMILY PROTEIN"/>
    <property type="match status" value="1"/>
</dbReference>
<dbReference type="GO" id="GO:0016491">
    <property type="term" value="F:oxidoreductase activity"/>
    <property type="evidence" value="ECO:0007669"/>
    <property type="project" value="UniProtKB-KW"/>
</dbReference>
<evidence type="ECO:0000313" key="3">
    <source>
        <dbReference type="EMBL" id="CAD8731747.1"/>
    </source>
</evidence>
<dbReference type="InterPro" id="IPR036291">
    <property type="entry name" value="NAD(P)-bd_dom_sf"/>
</dbReference>
<evidence type="ECO:0000256" key="1">
    <source>
        <dbReference type="ARBA" id="ARBA00006484"/>
    </source>
</evidence>
<dbReference type="CDD" id="cd05327">
    <property type="entry name" value="retinol-DH_like_SDR_c_like"/>
    <property type="match status" value="1"/>
</dbReference>
<dbReference type="Gene3D" id="3.40.50.720">
    <property type="entry name" value="NAD(P)-binding Rossmann-like Domain"/>
    <property type="match status" value="1"/>
</dbReference>
<dbReference type="PRINTS" id="PR00081">
    <property type="entry name" value="GDHRDH"/>
</dbReference>
<name>A0A7S0XN19_9EUKA</name>
<sequence>MLVFLCSSTRVFMASQATVQEEKSASNLKQNGTKTALVTGGNAGIGYETCKGLLKAGFHVVVCARSTEKADAAIASLLKDASKHSTAESLVLDLASFKSVREAAATFLDSKRALNVCVLNAGIMALPWSKTGDGFEQQWQVNVLGHFLFCRLLLPAIMAAKAPTGRIVHVASGAHRLHPSPIDYALLAQEHESAKDFNQWRAYGRSKLANILFCNELARRLKAAGSAVTSNALHPGNVNTGLWTKAGRDNQTGISAEEGARTPLYLATSKEVEGHTGGYYYLCEARTKLYVEAETKGLDYIEKSKLRTEISMSEKEGNALWLSASKDVGLGEKLLPVSGDASKK</sequence>
<reference evidence="3" key="1">
    <citation type="submission" date="2021-01" db="EMBL/GenBank/DDBJ databases">
        <authorList>
            <person name="Corre E."/>
            <person name="Pelletier E."/>
            <person name="Niang G."/>
            <person name="Scheremetjew M."/>
            <person name="Finn R."/>
            <person name="Kale V."/>
            <person name="Holt S."/>
            <person name="Cochrane G."/>
            <person name="Meng A."/>
            <person name="Brown T."/>
            <person name="Cohen L."/>
        </authorList>
    </citation>
    <scope>NUCLEOTIDE SEQUENCE</scope>
</reference>
<comment type="similarity">
    <text evidence="1">Belongs to the short-chain dehydrogenases/reductases (SDR) family.</text>
</comment>
<dbReference type="EMBL" id="HBFI01000880">
    <property type="protein sequence ID" value="CAD8731747.1"/>
    <property type="molecule type" value="Transcribed_RNA"/>
</dbReference>
<proteinExistence type="inferred from homology"/>
<dbReference type="Pfam" id="PF00106">
    <property type="entry name" value="adh_short"/>
    <property type="match status" value="1"/>
</dbReference>
<protein>
    <submittedName>
        <fullName evidence="3">Uncharacterized protein</fullName>
    </submittedName>
</protein>
<accession>A0A7S0XN19</accession>